<protein>
    <recommendedName>
        <fullName evidence="2">GTP cyclohydrolase FolE2</fullName>
        <ecNumber evidence="2">3.5.4.16</ecNumber>
    </recommendedName>
</protein>
<gene>
    <name evidence="2" type="primary">folE2</name>
    <name evidence="3" type="ORF">PAUR_a3455</name>
</gene>
<sequence>MKNNNSLPDIQSQHTHHKNLPLQWVGMENIAVPLNLTLAQGSQRSSAHGHIFVNLVNSQAKGIHMSRLYRLLNQLSAEECDQANINTLLRLAVASQAGISDSAKLQLDFDIIIEKSALLSQETGLQRYPISLIATNEQGRIHYELKLTIPYSSTCPCSASLSRQLSAQAIDKQFTQSHIDKAQLLKWLQSEHGSIATPHSQRSYAYLHLHLEHNSQAQWNPLDKFIFQFEEVIGTPVQTAVKRQDEQEFARLNAKNLMFCEDAARRLKANLESMDFVKDYQFKVEHQESLHAHNAVAYEQKYY</sequence>
<dbReference type="Pfam" id="PF02649">
    <property type="entry name" value="GCHY-1"/>
    <property type="match status" value="1"/>
</dbReference>
<evidence type="ECO:0000313" key="4">
    <source>
        <dbReference type="Proteomes" id="UP000615755"/>
    </source>
</evidence>
<evidence type="ECO:0000256" key="1">
    <source>
        <dbReference type="ARBA" id="ARBA00022801"/>
    </source>
</evidence>
<dbReference type="EC" id="3.5.4.16" evidence="2"/>
<keyword evidence="4" id="KW-1185">Reference proteome</keyword>
<feature type="site" description="May be catalytically important" evidence="2">
    <location>
        <position position="155"/>
    </location>
</feature>
<reference evidence="3 4" key="1">
    <citation type="submission" date="2015-03" db="EMBL/GenBank/DDBJ databases">
        <title>Genome sequence of Pseudoalteromonas aurantia.</title>
        <authorList>
            <person name="Xie B.-B."/>
            <person name="Rong J.-C."/>
            <person name="Qin Q.-L."/>
            <person name="Zhang Y.-Z."/>
        </authorList>
    </citation>
    <scope>NUCLEOTIDE SEQUENCE [LARGE SCALE GENOMIC DNA]</scope>
    <source>
        <strain evidence="3 4">208</strain>
    </source>
</reference>
<comment type="pathway">
    <text evidence="2">Cofactor biosynthesis; 7,8-dihydroneopterin triphosphate biosynthesis; 7,8-dihydroneopterin triphosphate from GTP: step 1/1.</text>
</comment>
<dbReference type="Proteomes" id="UP000615755">
    <property type="component" value="Unassembled WGS sequence"/>
</dbReference>
<dbReference type="InterPro" id="IPR022838">
    <property type="entry name" value="GTP_cyclohydrolase_FolE2"/>
</dbReference>
<dbReference type="PANTHER" id="PTHR36445:SF1">
    <property type="entry name" value="GTP CYCLOHYDROLASE MPTA"/>
    <property type="match status" value="1"/>
</dbReference>
<dbReference type="InterPro" id="IPR003801">
    <property type="entry name" value="GTP_cyclohydrolase_FolE2/MptA"/>
</dbReference>
<dbReference type="RefSeq" id="WP_192505979.1">
    <property type="nucleotide sequence ID" value="NZ_AQGV01000009.1"/>
</dbReference>
<dbReference type="PANTHER" id="PTHR36445">
    <property type="entry name" value="GTP CYCLOHYDROLASE MPTA"/>
    <property type="match status" value="1"/>
</dbReference>
<keyword evidence="1 2" id="KW-0378">Hydrolase</keyword>
<proteinExistence type="inferred from homology"/>
<accession>A0ABR9E633</accession>
<organism evidence="3 4">
    <name type="scientific">Pseudoalteromonas aurantia 208</name>
    <dbReference type="NCBI Taxonomy" id="1314867"/>
    <lineage>
        <taxon>Bacteria</taxon>
        <taxon>Pseudomonadati</taxon>
        <taxon>Pseudomonadota</taxon>
        <taxon>Gammaproteobacteria</taxon>
        <taxon>Alteromonadales</taxon>
        <taxon>Pseudoalteromonadaceae</taxon>
        <taxon>Pseudoalteromonas</taxon>
    </lineage>
</organism>
<dbReference type="HAMAP" id="MF_01527_B">
    <property type="entry name" value="GTP_cyclohydrol_B"/>
    <property type="match status" value="1"/>
</dbReference>
<evidence type="ECO:0000256" key="2">
    <source>
        <dbReference type="HAMAP-Rule" id="MF_01527"/>
    </source>
</evidence>
<comment type="function">
    <text evidence="2">Converts GTP to 7,8-dihydroneopterin triphosphate.</text>
</comment>
<name>A0ABR9E633_9GAMM</name>
<dbReference type="NCBIfam" id="NF010200">
    <property type="entry name" value="PRK13674.1-1"/>
    <property type="match status" value="1"/>
</dbReference>
<comment type="catalytic activity">
    <reaction evidence="2">
        <text>GTP + H2O = 7,8-dihydroneopterin 3'-triphosphate + formate + H(+)</text>
        <dbReference type="Rhea" id="RHEA:17473"/>
        <dbReference type="ChEBI" id="CHEBI:15377"/>
        <dbReference type="ChEBI" id="CHEBI:15378"/>
        <dbReference type="ChEBI" id="CHEBI:15740"/>
        <dbReference type="ChEBI" id="CHEBI:37565"/>
        <dbReference type="ChEBI" id="CHEBI:58462"/>
        <dbReference type="EC" id="3.5.4.16"/>
    </reaction>
</comment>
<dbReference type="Gene3D" id="3.10.270.10">
    <property type="entry name" value="Urate Oxidase"/>
    <property type="match status" value="1"/>
</dbReference>
<comment type="caution">
    <text evidence="3">The sequence shown here is derived from an EMBL/GenBank/DDBJ whole genome shotgun (WGS) entry which is preliminary data.</text>
</comment>
<comment type="similarity">
    <text evidence="2">Belongs to the GTP cyclohydrolase IV family.</text>
</comment>
<dbReference type="EMBL" id="AQGV01000009">
    <property type="protein sequence ID" value="MBE0366444.1"/>
    <property type="molecule type" value="Genomic_DNA"/>
</dbReference>
<evidence type="ECO:0000313" key="3">
    <source>
        <dbReference type="EMBL" id="MBE0366444.1"/>
    </source>
</evidence>